<reference evidence="1 2" key="1">
    <citation type="submission" date="2016-05" db="EMBL/GenBank/DDBJ databases">
        <title>Genome sequencing reveals origins of a unique bacterial endosymbiosis in the earliest lineages of terrestrial Fungi.</title>
        <authorList>
            <consortium name="DOE Joint Genome Institute"/>
            <person name="Uehling J."/>
            <person name="Gryganskyi A."/>
            <person name="Hameed K."/>
            <person name="Tschaplinski T."/>
            <person name="Misztal P."/>
            <person name="Wu S."/>
            <person name="Desiro A."/>
            <person name="Vande Pol N."/>
            <person name="Du Z.-Y."/>
            <person name="Zienkiewicz A."/>
            <person name="Zienkiewicz K."/>
            <person name="Morin E."/>
            <person name="Tisserant E."/>
            <person name="Splivallo R."/>
            <person name="Hainaut M."/>
            <person name="Henrissat B."/>
            <person name="Ohm R."/>
            <person name="Kuo A."/>
            <person name="Yan J."/>
            <person name="Lipzen A."/>
            <person name="Nolan M."/>
            <person name="Labutti K."/>
            <person name="Barry K."/>
            <person name="Goldstein A."/>
            <person name="Labbe J."/>
            <person name="Schadt C."/>
            <person name="Tuskan G."/>
            <person name="Grigoriev I."/>
            <person name="Martin F."/>
            <person name="Vilgalys R."/>
            <person name="Bonito G."/>
        </authorList>
    </citation>
    <scope>NUCLEOTIDE SEQUENCE [LARGE SCALE GENOMIC DNA]</scope>
    <source>
        <strain evidence="1 2">AG-77</strain>
    </source>
</reference>
<evidence type="ECO:0000313" key="2">
    <source>
        <dbReference type="Proteomes" id="UP000078512"/>
    </source>
</evidence>
<dbReference type="OrthoDB" id="2409115at2759"/>
<dbReference type="AlphaFoldDB" id="A0A197JQ91"/>
<keyword evidence="2" id="KW-1185">Reference proteome</keyword>
<organism evidence="1 2">
    <name type="scientific">Linnemannia elongata AG-77</name>
    <dbReference type="NCBI Taxonomy" id="1314771"/>
    <lineage>
        <taxon>Eukaryota</taxon>
        <taxon>Fungi</taxon>
        <taxon>Fungi incertae sedis</taxon>
        <taxon>Mucoromycota</taxon>
        <taxon>Mortierellomycotina</taxon>
        <taxon>Mortierellomycetes</taxon>
        <taxon>Mortierellales</taxon>
        <taxon>Mortierellaceae</taxon>
        <taxon>Linnemannia</taxon>
    </lineage>
</organism>
<accession>A0A197JQ91</accession>
<evidence type="ECO:0000313" key="1">
    <source>
        <dbReference type="EMBL" id="OAQ26631.1"/>
    </source>
</evidence>
<dbReference type="EMBL" id="KV442065">
    <property type="protein sequence ID" value="OAQ26631.1"/>
    <property type="molecule type" value="Genomic_DNA"/>
</dbReference>
<name>A0A197JQ91_9FUNG</name>
<protein>
    <submittedName>
        <fullName evidence="1">Uncharacterized protein</fullName>
    </submittedName>
</protein>
<sequence length="154" mass="17824">MSASEVARCQRLQKRIIGLSRHIASLEETEHVCLSLIQTQTATGVRIFNTNLAMQQARDNLYIIRQQICGSALEHYELIQTLRQMDINLGTLHSVAVSNKMVERLEQLRFEERAYQADTNALRAGNQQHLQNTSYLIKKVADYFANDPYKYKYF</sequence>
<proteinExistence type="predicted"/>
<gene>
    <name evidence="1" type="ORF">K457DRAFT_128162</name>
</gene>
<dbReference type="Proteomes" id="UP000078512">
    <property type="component" value="Unassembled WGS sequence"/>
</dbReference>